<organism evidence="1 2">
    <name type="scientific">Acidithiobacillus ferrooxidans (strain ATCC 23270 / DSM 14882 / CIP 104768 / NCIMB 8455)</name>
    <name type="common">Ferrobacillus ferrooxidans (strain ATCC 23270)</name>
    <dbReference type="NCBI Taxonomy" id="243159"/>
    <lineage>
        <taxon>Bacteria</taxon>
        <taxon>Pseudomonadati</taxon>
        <taxon>Pseudomonadota</taxon>
        <taxon>Acidithiobacillia</taxon>
        <taxon>Acidithiobacillales</taxon>
        <taxon>Acidithiobacillaceae</taxon>
        <taxon>Acidithiobacillus</taxon>
    </lineage>
</organism>
<evidence type="ECO:0000313" key="1">
    <source>
        <dbReference type="EMBL" id="ACK78217.1"/>
    </source>
</evidence>
<dbReference type="KEGG" id="afr:AFE_1200"/>
<dbReference type="PaxDb" id="243159-AFE_1200"/>
<keyword evidence="2" id="KW-1185">Reference proteome</keyword>
<name>B7J8N3_ACIF2</name>
<dbReference type="Proteomes" id="UP000001362">
    <property type="component" value="Chromosome"/>
</dbReference>
<protein>
    <submittedName>
        <fullName evidence="1">Uncharacterized protein</fullName>
    </submittedName>
</protein>
<dbReference type="GeneID" id="65280483"/>
<dbReference type="EMBL" id="CP001219">
    <property type="protein sequence ID" value="ACK78217.1"/>
    <property type="molecule type" value="Genomic_DNA"/>
</dbReference>
<dbReference type="STRING" id="243159.AFE_1200"/>
<proteinExistence type="predicted"/>
<evidence type="ECO:0000313" key="2">
    <source>
        <dbReference type="Proteomes" id="UP000001362"/>
    </source>
</evidence>
<sequence length="207" mass="22632">MMALRFLVFGVFSANDADAGPLLDDKLVVESADEADEAMDPRLLAWQEDLALTLAENLPGVLSARIGTPASWDDATHEGFQMRNLAGLMATVAPDDHPEVLQSTHVAMGLYLVDEDLELRIGISRDEQFINGFRWACHQDPETEIHEAFDALQQIGISAAQIHVADEVLGDERCPDCGAPYFPSAIGQPDHEDAAMAGIIPEHHRLH</sequence>
<accession>B7J8N3</accession>
<dbReference type="RefSeq" id="WP_012606873.1">
    <property type="nucleotide sequence ID" value="NC_011761.1"/>
</dbReference>
<reference evidence="1 2" key="1">
    <citation type="journal article" date="2008" name="BMC Genomics">
        <title>Acidithiobacillus ferrooxidans metabolism: from genome sequence to industrial applications.</title>
        <authorList>
            <person name="Valdes J."/>
            <person name="Pedroso I."/>
            <person name="Quatrini R."/>
            <person name="Dodson R.J."/>
            <person name="Tettelin H."/>
            <person name="Blake R.II."/>
            <person name="Eisen J.A."/>
            <person name="Holmes D.S."/>
        </authorList>
    </citation>
    <scope>NUCLEOTIDE SEQUENCE [LARGE SCALE GENOMIC DNA]</scope>
    <source>
        <strain evidence="2">ATCC 23270 / DSM 14882 / CIP 104768 / NCIMB 8455</strain>
    </source>
</reference>
<gene>
    <name evidence="1" type="ordered locus">AFE_1200</name>
</gene>
<dbReference type="HOGENOM" id="CLU_1324106_0_0_6"/>
<dbReference type="AlphaFoldDB" id="B7J8N3"/>